<name>S8AXS4_PENO1</name>
<feature type="compositionally biased region" description="Polar residues" evidence="1">
    <location>
        <begin position="111"/>
        <end position="123"/>
    </location>
</feature>
<feature type="region of interest" description="Disordered" evidence="1">
    <location>
        <begin position="1"/>
        <end position="54"/>
    </location>
</feature>
<accession>S8AXS4</accession>
<protein>
    <submittedName>
        <fullName evidence="2">Uncharacterized protein</fullName>
    </submittedName>
</protein>
<feature type="compositionally biased region" description="Basic and acidic residues" evidence="1">
    <location>
        <begin position="402"/>
        <end position="416"/>
    </location>
</feature>
<dbReference type="EMBL" id="KB644409">
    <property type="protein sequence ID" value="EPS26737.1"/>
    <property type="molecule type" value="Genomic_DNA"/>
</dbReference>
<organism evidence="2 3">
    <name type="scientific">Penicillium oxalicum (strain 114-2 / CGMCC 5302)</name>
    <name type="common">Penicillium decumbens</name>
    <dbReference type="NCBI Taxonomy" id="933388"/>
    <lineage>
        <taxon>Eukaryota</taxon>
        <taxon>Fungi</taxon>
        <taxon>Dikarya</taxon>
        <taxon>Ascomycota</taxon>
        <taxon>Pezizomycotina</taxon>
        <taxon>Eurotiomycetes</taxon>
        <taxon>Eurotiomycetidae</taxon>
        <taxon>Eurotiales</taxon>
        <taxon>Aspergillaceae</taxon>
        <taxon>Penicillium</taxon>
    </lineage>
</organism>
<dbReference type="OrthoDB" id="5151921at2759"/>
<feature type="compositionally biased region" description="Polar residues" evidence="1">
    <location>
        <begin position="21"/>
        <end position="30"/>
    </location>
</feature>
<feature type="region of interest" description="Disordered" evidence="1">
    <location>
        <begin position="91"/>
        <end position="139"/>
    </location>
</feature>
<feature type="compositionally biased region" description="Polar residues" evidence="1">
    <location>
        <begin position="382"/>
        <end position="399"/>
    </location>
</feature>
<keyword evidence="3" id="KW-1185">Reference proteome</keyword>
<dbReference type="AlphaFoldDB" id="S8AXS4"/>
<gene>
    <name evidence="2" type="ORF">PDE_01676</name>
</gene>
<feature type="compositionally biased region" description="Polar residues" evidence="1">
    <location>
        <begin position="359"/>
        <end position="371"/>
    </location>
</feature>
<feature type="compositionally biased region" description="Polar residues" evidence="1">
    <location>
        <begin position="281"/>
        <end position="304"/>
    </location>
</feature>
<dbReference type="Proteomes" id="UP000019376">
    <property type="component" value="Unassembled WGS sequence"/>
</dbReference>
<reference evidence="2 3" key="1">
    <citation type="journal article" date="2013" name="PLoS ONE">
        <title>Genomic and secretomic analyses reveal unique features of the lignocellulolytic enzyme system of Penicillium decumbens.</title>
        <authorList>
            <person name="Liu G."/>
            <person name="Zhang L."/>
            <person name="Wei X."/>
            <person name="Zou G."/>
            <person name="Qin Y."/>
            <person name="Ma L."/>
            <person name="Li J."/>
            <person name="Zheng H."/>
            <person name="Wang S."/>
            <person name="Wang C."/>
            <person name="Xun L."/>
            <person name="Zhao G.-P."/>
            <person name="Zhou Z."/>
            <person name="Qu Y."/>
        </authorList>
    </citation>
    <scope>NUCLEOTIDE SEQUENCE [LARGE SCALE GENOMIC DNA]</scope>
    <source>
        <strain evidence="3">114-2 / CGMCC 5302</strain>
    </source>
</reference>
<evidence type="ECO:0000256" key="1">
    <source>
        <dbReference type="SAM" id="MobiDB-lite"/>
    </source>
</evidence>
<feature type="compositionally biased region" description="Polar residues" evidence="1">
    <location>
        <begin position="91"/>
        <end position="102"/>
    </location>
</feature>
<dbReference type="HOGENOM" id="CLU_633265_0_0_1"/>
<proteinExistence type="predicted"/>
<evidence type="ECO:0000313" key="2">
    <source>
        <dbReference type="EMBL" id="EPS26737.1"/>
    </source>
</evidence>
<evidence type="ECO:0000313" key="3">
    <source>
        <dbReference type="Proteomes" id="UP000019376"/>
    </source>
</evidence>
<feature type="compositionally biased region" description="Basic and acidic residues" evidence="1">
    <location>
        <begin position="124"/>
        <end position="136"/>
    </location>
</feature>
<sequence>MGSPPSPLHPSEINEKERESYVTTHDQSGSEAPEPGVALPFAHRTPGIIAQPPSSAEILVSKRMSLGGLPPSAPDVQSPLRNEVVYTPGTRSSMLSFGSFGQHSDRDRATRPSTPANDLSRPSDSAESKLGKLKEFGRRRRASVGNALAGFQESVSKEIQVLQSRNSQGEVEHAGTGGKKKRAMNRISGLFQRHQAAQTTRSSSHVPSADAQSSTERFGGSNAEEHLPARPGRPIPDSSKGELPEIPLSSSGASPDHSLRAASPTPKQTKPFRDPSPSGRFYSSIQSPSIQTPAQHFHGSSNTHPVRPLRSLPSATLNQGKYSPSKQISSDGNLPSEQDSFKDHNAEQTKPPLPPKSFETPQDPGTESSVGTDGKELPPVPASSSGSHWASARLVNQTPEPVELRVTRDDSSEEIHMSSTSYPGQEWKPDSYF</sequence>
<dbReference type="PhylomeDB" id="S8AXS4"/>
<feature type="compositionally biased region" description="Polar residues" evidence="1">
    <location>
        <begin position="313"/>
        <end position="338"/>
    </location>
</feature>
<feature type="region of interest" description="Disordered" evidence="1">
    <location>
        <begin position="160"/>
        <end position="433"/>
    </location>
</feature>
<feature type="compositionally biased region" description="Polar residues" evidence="1">
    <location>
        <begin position="195"/>
        <end position="216"/>
    </location>
</feature>